<keyword evidence="2" id="KW-1185">Reference proteome</keyword>
<dbReference type="EMBL" id="REGN01010786">
    <property type="protein sequence ID" value="RMZ98420.1"/>
    <property type="molecule type" value="Genomic_DNA"/>
</dbReference>
<evidence type="ECO:0000313" key="1">
    <source>
        <dbReference type="EMBL" id="RMZ98420.1"/>
    </source>
</evidence>
<protein>
    <recommendedName>
        <fullName evidence="3">RNA-directed DNA polymerase from mobile element jockey-like</fullName>
    </recommendedName>
</protein>
<comment type="caution">
    <text evidence="1">The sequence shown here is derived from an EMBL/GenBank/DDBJ whole genome shotgun (WGS) entry which is preliminary data.</text>
</comment>
<accession>A0A3M7PI90</accession>
<evidence type="ECO:0008006" key="3">
    <source>
        <dbReference type="Google" id="ProtNLM"/>
    </source>
</evidence>
<reference evidence="1 2" key="1">
    <citation type="journal article" date="2018" name="Sci. Rep.">
        <title>Genomic signatures of local adaptation to the degree of environmental predictability in rotifers.</title>
        <authorList>
            <person name="Franch-Gras L."/>
            <person name="Hahn C."/>
            <person name="Garcia-Roger E.M."/>
            <person name="Carmona M.J."/>
            <person name="Serra M."/>
            <person name="Gomez A."/>
        </authorList>
    </citation>
    <scope>NUCLEOTIDE SEQUENCE [LARGE SCALE GENOMIC DNA]</scope>
    <source>
        <strain evidence="1">HYR1</strain>
    </source>
</reference>
<proteinExistence type="predicted"/>
<dbReference type="AlphaFoldDB" id="A0A3M7PI90"/>
<gene>
    <name evidence="1" type="ORF">BpHYR1_045125</name>
</gene>
<name>A0A3M7PI90_BRAPC</name>
<sequence length="151" mass="17562">MNEEDLNHPSIDNTTLIFISRYNIQINKYLIKSPKTLVVRPILKLKYDTPSNIMHQEAEVYLEESRKKNFRKMMTFGDRKILSLKNLIRKTPSYANNLIVKIVDLVKNWGAFNGKNHFKCLTAMKANCFLLEKKNRNPFLKGPLGPPSNTH</sequence>
<evidence type="ECO:0000313" key="2">
    <source>
        <dbReference type="Proteomes" id="UP000276133"/>
    </source>
</evidence>
<dbReference type="Proteomes" id="UP000276133">
    <property type="component" value="Unassembled WGS sequence"/>
</dbReference>
<organism evidence="1 2">
    <name type="scientific">Brachionus plicatilis</name>
    <name type="common">Marine rotifer</name>
    <name type="synonym">Brachionus muelleri</name>
    <dbReference type="NCBI Taxonomy" id="10195"/>
    <lineage>
        <taxon>Eukaryota</taxon>
        <taxon>Metazoa</taxon>
        <taxon>Spiralia</taxon>
        <taxon>Gnathifera</taxon>
        <taxon>Rotifera</taxon>
        <taxon>Eurotatoria</taxon>
        <taxon>Monogononta</taxon>
        <taxon>Pseudotrocha</taxon>
        <taxon>Ploima</taxon>
        <taxon>Brachionidae</taxon>
        <taxon>Brachionus</taxon>
    </lineage>
</organism>